<feature type="region of interest" description="Disordered" evidence="3">
    <location>
        <begin position="287"/>
        <end position="314"/>
    </location>
</feature>
<accession>A0A364NDC2</accession>
<keyword evidence="1" id="KW-0547">Nucleotide-binding</keyword>
<dbReference type="InterPro" id="IPR003593">
    <property type="entry name" value="AAA+_ATPase"/>
</dbReference>
<evidence type="ECO:0000256" key="4">
    <source>
        <dbReference type="SAM" id="SignalP"/>
    </source>
</evidence>
<evidence type="ECO:0000256" key="1">
    <source>
        <dbReference type="ARBA" id="ARBA00022741"/>
    </source>
</evidence>
<feature type="chain" id="PRO_5017050360" evidence="4">
    <location>
        <begin position="19"/>
        <end position="598"/>
    </location>
</feature>
<evidence type="ECO:0000256" key="3">
    <source>
        <dbReference type="SAM" id="MobiDB-lite"/>
    </source>
</evidence>
<reference evidence="7" key="1">
    <citation type="submission" date="2018-05" db="EMBL/GenBank/DDBJ databases">
        <title>Draft genome sequence of Stemphylium lycopersici strain CIDEFI 213.</title>
        <authorList>
            <person name="Medina R."/>
            <person name="Franco M.E.E."/>
            <person name="Lucentini C.G."/>
            <person name="Saparrat M.C.N."/>
            <person name="Balatti P.A."/>
        </authorList>
    </citation>
    <scope>NUCLEOTIDE SEQUENCE [LARGE SCALE GENOMIC DNA]</scope>
    <source>
        <strain evidence="7">CIDEFI 213</strain>
    </source>
</reference>
<organism evidence="6 7">
    <name type="scientific">Stemphylium lycopersici</name>
    <name type="common">Tomato gray leaf spot disease fungus</name>
    <name type="synonym">Thyrospora lycopersici</name>
    <dbReference type="NCBI Taxonomy" id="183478"/>
    <lineage>
        <taxon>Eukaryota</taxon>
        <taxon>Fungi</taxon>
        <taxon>Dikarya</taxon>
        <taxon>Ascomycota</taxon>
        <taxon>Pezizomycotina</taxon>
        <taxon>Dothideomycetes</taxon>
        <taxon>Pleosporomycetidae</taxon>
        <taxon>Pleosporales</taxon>
        <taxon>Pleosporineae</taxon>
        <taxon>Pleosporaceae</taxon>
        <taxon>Stemphylium</taxon>
    </lineage>
</organism>
<feature type="domain" description="ABC transporter" evidence="5">
    <location>
        <begin position="325"/>
        <end position="550"/>
    </location>
</feature>
<evidence type="ECO:0000259" key="5">
    <source>
        <dbReference type="PROSITE" id="PS50893"/>
    </source>
</evidence>
<dbReference type="Gene3D" id="2.60.120.1160">
    <property type="match status" value="1"/>
</dbReference>
<dbReference type="GO" id="GO:0016887">
    <property type="term" value="F:ATP hydrolysis activity"/>
    <property type="evidence" value="ECO:0007669"/>
    <property type="project" value="InterPro"/>
</dbReference>
<keyword evidence="4" id="KW-0732">Signal</keyword>
<dbReference type="InterPro" id="IPR041524">
    <property type="entry name" value="GH131_N"/>
</dbReference>
<dbReference type="CDD" id="cd00267">
    <property type="entry name" value="ABC_ATPase"/>
    <property type="match status" value="1"/>
</dbReference>
<dbReference type="SMART" id="SM00382">
    <property type="entry name" value="AAA"/>
    <property type="match status" value="1"/>
</dbReference>
<name>A0A364NDC2_STELY</name>
<dbReference type="InterPro" id="IPR027417">
    <property type="entry name" value="P-loop_NTPase"/>
</dbReference>
<protein>
    <submittedName>
        <fullName evidence="6">P-loop containing nucleoside triphosphate hydrolase protein</fullName>
        <ecNumber evidence="6">3.6.1.15</ecNumber>
        <ecNumber evidence="6">3.6.1.3</ecNumber>
    </submittedName>
</protein>
<keyword evidence="6" id="KW-0378">Hydrolase</keyword>
<evidence type="ECO:0000313" key="7">
    <source>
        <dbReference type="Proteomes" id="UP000249619"/>
    </source>
</evidence>
<dbReference type="PANTHER" id="PTHR34612:SF4">
    <property type="entry name" value="GLYCOSIDE HYDROLASE 131 CATALYTIC N-TERMINAL DOMAIN-CONTAINING PROTEIN"/>
    <property type="match status" value="1"/>
</dbReference>
<dbReference type="STRING" id="183478.A0A364NDC2"/>
<dbReference type="EC" id="3.6.1.3" evidence="6"/>
<dbReference type="FunFam" id="3.40.50.300:FF:001332">
    <property type="entry name" value="Similar to ABC transporter"/>
    <property type="match status" value="1"/>
</dbReference>
<dbReference type="Pfam" id="PF18271">
    <property type="entry name" value="GH131_N"/>
    <property type="match status" value="1"/>
</dbReference>
<dbReference type="AlphaFoldDB" id="A0A364NDC2"/>
<dbReference type="Gene3D" id="3.40.50.300">
    <property type="entry name" value="P-loop containing nucleotide triphosphate hydrolases"/>
    <property type="match status" value="1"/>
</dbReference>
<comment type="caution">
    <text evidence="6">The sequence shown here is derived from an EMBL/GenBank/DDBJ whole genome shotgun (WGS) entry which is preliminary data.</text>
</comment>
<gene>
    <name evidence="6" type="ORF">DDE83_001333</name>
</gene>
<keyword evidence="7" id="KW-1185">Reference proteome</keyword>
<dbReference type="GO" id="GO:0005524">
    <property type="term" value="F:ATP binding"/>
    <property type="evidence" value="ECO:0007669"/>
    <property type="project" value="UniProtKB-KW"/>
</dbReference>
<sequence length="598" mass="65771">MFTQTLFSAVLAASTALAAPHIRPHVHMVRAEPKCPIVFDGRVPVNTTPTFFDTAATNTIFNADFVKGNNLTWSQILKFPNDSSRFDGDKFKAVEVTISDESIFQKQQGFRRAGLQFLKDAADGEGGKGVKTLHWSVKQDPARPLNLTHEYLNVWHEAADYSNNQIQFQTGSLIGKSDADKDHFKILDRNGSPLFSVKMDMRQWQNFAVKLDYNNNQVTVFYSKGNAPLKAMTGSLSVNLAGGGQYQLGMLKKPTGTSDVANAGFQESNLNEGQIYGGLFLEDSVDGSSSYHQAGAKQAPSPSPANPSPIMSGTADITKDVAPSIDVKNLSYAFPDGSSGLKDVFLDLPPGSRTLLIGANGAGKTTLLRLLSGKRMAPSGTVHIAGIDPFKMGLEGVTYLGLEWVLNPIVRTDIDVPTLLSSIGGDYYTERRDELVRILDIDLSWRMHAVSDGERRRVQLAMGLLRPWTILLLDEITVDLDLLSRSNFLNFLKKETQERPCTIVYATHILDNLATWPTHLVHMSLGKVKKWGSTEDMDVKVDAGERQYTGNSQLGELVLKWLQEDLDERGPRNGRGEGASYQNLEGKGGYGAEKRVEK</sequence>
<dbReference type="EC" id="3.6.1.15" evidence="6"/>
<dbReference type="SUPFAM" id="SSF52540">
    <property type="entry name" value="P-loop containing nucleoside triphosphate hydrolases"/>
    <property type="match status" value="1"/>
</dbReference>
<dbReference type="InterPro" id="IPR003439">
    <property type="entry name" value="ABC_transporter-like_ATP-bd"/>
</dbReference>
<dbReference type="Proteomes" id="UP000249619">
    <property type="component" value="Unassembled WGS sequence"/>
</dbReference>
<proteinExistence type="predicted"/>
<dbReference type="EMBL" id="QGDH01000013">
    <property type="protein sequence ID" value="RAR15299.1"/>
    <property type="molecule type" value="Genomic_DNA"/>
</dbReference>
<dbReference type="PANTHER" id="PTHR34612">
    <property type="entry name" value="GH131_N DOMAIN-CONTAINING PROTEIN"/>
    <property type="match status" value="1"/>
</dbReference>
<evidence type="ECO:0000313" key="6">
    <source>
        <dbReference type="EMBL" id="RAR15299.1"/>
    </source>
</evidence>
<evidence type="ECO:0000256" key="2">
    <source>
        <dbReference type="ARBA" id="ARBA00022840"/>
    </source>
</evidence>
<dbReference type="PROSITE" id="PS50893">
    <property type="entry name" value="ABC_TRANSPORTER_2"/>
    <property type="match status" value="1"/>
</dbReference>
<feature type="signal peptide" evidence="4">
    <location>
        <begin position="1"/>
        <end position="18"/>
    </location>
</feature>
<feature type="region of interest" description="Disordered" evidence="3">
    <location>
        <begin position="568"/>
        <end position="598"/>
    </location>
</feature>
<dbReference type="Pfam" id="PF00005">
    <property type="entry name" value="ABC_tran"/>
    <property type="match status" value="1"/>
</dbReference>
<keyword evidence="2" id="KW-0067">ATP-binding</keyword>